<dbReference type="RefSeq" id="WP_329496971.1">
    <property type="nucleotide sequence ID" value="NZ_CP108460.1"/>
</dbReference>
<organism evidence="1 2">
    <name type="scientific">Kitasatospora herbaricolor</name>
    <dbReference type="NCBI Taxonomy" id="68217"/>
    <lineage>
        <taxon>Bacteria</taxon>
        <taxon>Bacillati</taxon>
        <taxon>Actinomycetota</taxon>
        <taxon>Actinomycetes</taxon>
        <taxon>Kitasatosporales</taxon>
        <taxon>Streptomycetaceae</taxon>
        <taxon>Kitasatospora</taxon>
    </lineage>
</organism>
<dbReference type="Proteomes" id="UP001432014">
    <property type="component" value="Chromosome"/>
</dbReference>
<reference evidence="1 2" key="1">
    <citation type="submission" date="2022-10" db="EMBL/GenBank/DDBJ databases">
        <title>The complete genomes of actinobacterial strains from the NBC collection.</title>
        <authorList>
            <person name="Joergensen T.S."/>
            <person name="Alvarez Arevalo M."/>
            <person name="Sterndorff E.B."/>
            <person name="Faurdal D."/>
            <person name="Vuksanovic O."/>
            <person name="Mourched A.-S."/>
            <person name="Charusanti P."/>
            <person name="Shaw S."/>
            <person name="Blin K."/>
            <person name="Weber T."/>
        </authorList>
    </citation>
    <scope>NUCLEOTIDE SEQUENCE [LARGE SCALE GENOMIC DNA]</scope>
    <source>
        <strain evidence="1 2">NBC_01247</strain>
    </source>
</reference>
<evidence type="ECO:0000313" key="2">
    <source>
        <dbReference type="Proteomes" id="UP001432014"/>
    </source>
</evidence>
<keyword evidence="2" id="KW-1185">Reference proteome</keyword>
<sequence>MSEASSMLVTAEIEDVMEPLTAALPGVVERLWEELRALPLGSFQYEAYRRFLGPGVIERVTEAMECDGELHLTFAMRGRLHSVRVVPAVRAGRGR</sequence>
<dbReference type="EMBL" id="CP108482">
    <property type="protein sequence ID" value="WUS57489.1"/>
    <property type="molecule type" value="Genomic_DNA"/>
</dbReference>
<name>A0ABZ1W9I5_9ACTN</name>
<evidence type="ECO:0000313" key="1">
    <source>
        <dbReference type="EMBL" id="WUS57489.1"/>
    </source>
</evidence>
<proteinExistence type="predicted"/>
<protein>
    <submittedName>
        <fullName evidence="1">Uncharacterized protein</fullName>
    </submittedName>
</protein>
<gene>
    <name evidence="1" type="ORF">OG469_19420</name>
</gene>
<accession>A0ABZ1W9I5</accession>